<dbReference type="InterPro" id="IPR001296">
    <property type="entry name" value="Glyco_trans_1"/>
</dbReference>
<dbReference type="RefSeq" id="WP_048048584.1">
    <property type="nucleotide sequence ID" value="NZ_JJPO01000045.1"/>
</dbReference>
<protein>
    <recommendedName>
        <fullName evidence="1">Glycosyl transferase family 1 domain-containing protein</fullName>
    </recommendedName>
</protein>
<evidence type="ECO:0000313" key="2">
    <source>
        <dbReference type="EMBL" id="KKG74808.1"/>
    </source>
</evidence>
<dbReference type="EMBL" id="JJPO01000045">
    <property type="protein sequence ID" value="KKG74808.1"/>
    <property type="molecule type" value="Genomic_DNA"/>
</dbReference>
<sequence length="339" mass="38806">MKICLIGDFSTPDEARKVMARYMLRELSKTNEVLPINIPDIYKIHVWEEFKSFSPDIIHYIPGASTFSFVITKIMKIYSKNAKTVMCSTLNAFHGFSHGFYYGVSSLSKYLIPLIKADVILVQSKQPEIIFRDLKCNIKFFVCSGVDTQKFTPASENEKKELREKYGVAREKFIVLHVGSVRKWRNVGVLNEISNISDVQVVIVGRNSTKFEKDIALELEKNGCKIINEYVPKIEELYALSDCYVFPTVDPTGSIDIPLSVLEAMSTNLPVISTKFGGLENIFEEKDGFLFTDSKMNFVEQITKIRESNTQVRTRDLVIPYSWENIAIKLSQFYKDLLH</sequence>
<dbReference type="InterPro" id="IPR050194">
    <property type="entry name" value="Glycosyltransferase_grp1"/>
</dbReference>
<reference evidence="2 3" key="1">
    <citation type="journal article" date="2015" name="ISME J.">
        <title>Genomic and phenotypic differentiation among Methanosarcina mazei populations from Columbia River sediment.</title>
        <authorList>
            <person name="Youngblut N.D."/>
            <person name="Wirth J.S."/>
            <person name="Henriksen J.R."/>
            <person name="Smith M."/>
            <person name="Simon H."/>
            <person name="Metcalf W.W."/>
            <person name="Whitaker R.J."/>
        </authorList>
    </citation>
    <scope>NUCLEOTIDE SEQUENCE [LARGE SCALE GENOMIC DNA]</scope>
    <source>
        <strain evidence="2 3">3.H.A.2.1</strain>
    </source>
</reference>
<dbReference type="CDD" id="cd03801">
    <property type="entry name" value="GT4_PimA-like"/>
    <property type="match status" value="1"/>
</dbReference>
<feature type="domain" description="Glycosyl transferase family 1" evidence="1">
    <location>
        <begin position="159"/>
        <end position="309"/>
    </location>
</feature>
<evidence type="ECO:0000259" key="1">
    <source>
        <dbReference type="Pfam" id="PF00534"/>
    </source>
</evidence>
<dbReference type="Gene3D" id="3.40.50.2000">
    <property type="entry name" value="Glycogen Phosphorylase B"/>
    <property type="match status" value="2"/>
</dbReference>
<name>A0A0F8JGE0_METMZ</name>
<dbReference type="Pfam" id="PF00534">
    <property type="entry name" value="Glycos_transf_1"/>
    <property type="match status" value="1"/>
</dbReference>
<dbReference type="PANTHER" id="PTHR45947">
    <property type="entry name" value="SULFOQUINOVOSYL TRANSFERASE SQD2"/>
    <property type="match status" value="1"/>
</dbReference>
<comment type="caution">
    <text evidence="2">The sequence shown here is derived from an EMBL/GenBank/DDBJ whole genome shotgun (WGS) entry which is preliminary data.</text>
</comment>
<dbReference type="AlphaFoldDB" id="A0A0F8JGE0"/>
<evidence type="ECO:0000313" key="3">
    <source>
        <dbReference type="Proteomes" id="UP000034001"/>
    </source>
</evidence>
<proteinExistence type="predicted"/>
<gene>
    <name evidence="2" type="ORF">DU63_17135</name>
</gene>
<organism evidence="2 3">
    <name type="scientific">Methanosarcina mazei</name>
    <name type="common">Methanosarcina frisia</name>
    <dbReference type="NCBI Taxonomy" id="2209"/>
    <lineage>
        <taxon>Archaea</taxon>
        <taxon>Methanobacteriati</taxon>
        <taxon>Methanobacteriota</taxon>
        <taxon>Stenosarchaea group</taxon>
        <taxon>Methanomicrobia</taxon>
        <taxon>Methanosarcinales</taxon>
        <taxon>Methanosarcinaceae</taxon>
        <taxon>Methanosarcina</taxon>
    </lineage>
</organism>
<dbReference type="PATRIC" id="fig|2209.43.peg.3720"/>
<dbReference type="PANTHER" id="PTHR45947:SF3">
    <property type="entry name" value="SULFOQUINOVOSYL TRANSFERASE SQD2"/>
    <property type="match status" value="1"/>
</dbReference>
<dbReference type="SUPFAM" id="SSF53756">
    <property type="entry name" value="UDP-Glycosyltransferase/glycogen phosphorylase"/>
    <property type="match status" value="1"/>
</dbReference>
<dbReference type="Proteomes" id="UP000034001">
    <property type="component" value="Unassembled WGS sequence"/>
</dbReference>
<dbReference type="GO" id="GO:0016757">
    <property type="term" value="F:glycosyltransferase activity"/>
    <property type="evidence" value="ECO:0007669"/>
    <property type="project" value="InterPro"/>
</dbReference>
<accession>A0A0F8JGE0</accession>